<evidence type="ECO:0000313" key="3">
    <source>
        <dbReference type="Proteomes" id="UP000572817"/>
    </source>
</evidence>
<evidence type="ECO:0000313" key="2">
    <source>
        <dbReference type="EMBL" id="KAF4305910.1"/>
    </source>
</evidence>
<sequence length="107" mass="12977">MNSDDRKRKRAMIRIEIRSYGDVDPRSREVCGSTSWEKLHQTAFDVFERDPAEYCVYLFTKMNPHYHRKTTMSRTLWTRGIYHHLNMSRLGDGLFVIYARFIRKWVE</sequence>
<evidence type="ECO:0000313" key="1">
    <source>
        <dbReference type="EMBL" id="KAF4302408.1"/>
    </source>
</evidence>
<proteinExistence type="predicted"/>
<dbReference type="EMBL" id="WWBZ02000073">
    <property type="protein sequence ID" value="KAF4302408.1"/>
    <property type="molecule type" value="Genomic_DNA"/>
</dbReference>
<dbReference type="AlphaFoldDB" id="A0A8H4ILW9"/>
<dbReference type="Proteomes" id="UP000572817">
    <property type="component" value="Unassembled WGS sequence"/>
</dbReference>
<keyword evidence="3" id="KW-1185">Reference proteome</keyword>
<dbReference type="OrthoDB" id="3951951at2759"/>
<reference evidence="1 3" key="1">
    <citation type="submission" date="2020-04" db="EMBL/GenBank/DDBJ databases">
        <title>Genome Assembly and Annotation of Botryosphaeria dothidea sdau 11-99, a Latent Pathogen of Apple Fruit Ring Rot in China.</title>
        <authorList>
            <person name="Yu C."/>
            <person name="Diao Y."/>
            <person name="Lu Q."/>
            <person name="Zhao J."/>
            <person name="Cui S."/>
            <person name="Peng C."/>
            <person name="He B."/>
            <person name="Liu H."/>
        </authorList>
    </citation>
    <scope>NUCLEOTIDE SEQUENCE [LARGE SCALE GENOMIC DNA]</scope>
    <source>
        <strain evidence="3">sdau11-99</strain>
        <strain evidence="1">Sdau11-99</strain>
    </source>
</reference>
<accession>A0A8H4ILW9</accession>
<organism evidence="1 3">
    <name type="scientific">Botryosphaeria dothidea</name>
    <dbReference type="NCBI Taxonomy" id="55169"/>
    <lineage>
        <taxon>Eukaryota</taxon>
        <taxon>Fungi</taxon>
        <taxon>Dikarya</taxon>
        <taxon>Ascomycota</taxon>
        <taxon>Pezizomycotina</taxon>
        <taxon>Dothideomycetes</taxon>
        <taxon>Dothideomycetes incertae sedis</taxon>
        <taxon>Botryosphaeriales</taxon>
        <taxon>Botryosphaeriaceae</taxon>
        <taxon>Botryosphaeria</taxon>
    </lineage>
</organism>
<comment type="caution">
    <text evidence="1">The sequence shown here is derived from an EMBL/GenBank/DDBJ whole genome shotgun (WGS) entry which is preliminary data.</text>
</comment>
<gene>
    <name evidence="2" type="ORF">GTA08_BOTSDO06353</name>
    <name evidence="1" type="ORF">GTA08_BOTSDO10146</name>
</gene>
<name>A0A8H4ILW9_9PEZI</name>
<protein>
    <submittedName>
        <fullName evidence="1">Uncharacterized protein</fullName>
    </submittedName>
</protein>
<dbReference type="EMBL" id="WWBZ02000040">
    <property type="protein sequence ID" value="KAF4305910.1"/>
    <property type="molecule type" value="Genomic_DNA"/>
</dbReference>